<evidence type="ECO:0000256" key="3">
    <source>
        <dbReference type="ARBA" id="ARBA00022603"/>
    </source>
</evidence>
<dbReference type="PROSITE" id="PS50123">
    <property type="entry name" value="CHER"/>
    <property type="match status" value="1"/>
</dbReference>
<dbReference type="PANTHER" id="PTHR24422:SF26">
    <property type="entry name" value="CHEMOTAXIS PROTEIN METHYLTRANSFERASE"/>
    <property type="match status" value="1"/>
</dbReference>
<dbReference type="RefSeq" id="WP_185675961.1">
    <property type="nucleotide sequence ID" value="NZ_JACHVB010000035.1"/>
</dbReference>
<sequence length="267" mass="30959">MSESDYQYIQELVYKLSRISLGPQKKTLVVSRIIKRMRELRCATLGQYCDLLRRPSGQQELSELIDAISTNHTYFFRESPHFDYLTRHILAGADRSVQRPFSMWSAACSTGEEPYSFAMVLEEQRLYERGFEWEMVATDISHHVVARAELGVFPATALTRVPQRLFRHLKQEPSGNYRVVDAIRRRIRFLQMNLFAPHATIRENFDLIVCRNVMIYFDGETRTELTQSLVRRLRPGGILFVGHSESLSGVDAPLERVQPAIYRRIAS</sequence>
<dbReference type="EC" id="2.1.1.80" evidence="2"/>
<dbReference type="Proteomes" id="UP000546464">
    <property type="component" value="Unassembled WGS sequence"/>
</dbReference>
<dbReference type="PANTHER" id="PTHR24422">
    <property type="entry name" value="CHEMOTAXIS PROTEIN METHYLTRANSFERASE"/>
    <property type="match status" value="1"/>
</dbReference>
<evidence type="ECO:0000313" key="7">
    <source>
        <dbReference type="EMBL" id="MBC2594995.1"/>
    </source>
</evidence>
<comment type="caution">
    <text evidence="7">The sequence shown here is derived from an EMBL/GenBank/DDBJ whole genome shotgun (WGS) entry which is preliminary data.</text>
</comment>
<dbReference type="GO" id="GO:0008983">
    <property type="term" value="F:protein-glutamate O-methyltransferase activity"/>
    <property type="evidence" value="ECO:0007669"/>
    <property type="project" value="UniProtKB-EC"/>
</dbReference>
<dbReference type="Gene3D" id="3.40.50.150">
    <property type="entry name" value="Vaccinia Virus protein VP39"/>
    <property type="match status" value="1"/>
</dbReference>
<evidence type="ECO:0000256" key="4">
    <source>
        <dbReference type="ARBA" id="ARBA00022679"/>
    </source>
</evidence>
<evidence type="ECO:0000313" key="8">
    <source>
        <dbReference type="Proteomes" id="UP000546464"/>
    </source>
</evidence>
<dbReference type="InterPro" id="IPR022642">
    <property type="entry name" value="CheR_C"/>
</dbReference>
<dbReference type="InterPro" id="IPR022641">
    <property type="entry name" value="CheR_N"/>
</dbReference>
<evidence type="ECO:0000256" key="1">
    <source>
        <dbReference type="ARBA" id="ARBA00001541"/>
    </source>
</evidence>
<dbReference type="InterPro" id="IPR050903">
    <property type="entry name" value="Bact_Chemotaxis_MeTrfase"/>
</dbReference>
<keyword evidence="4 7" id="KW-0808">Transferase</keyword>
<proteinExistence type="predicted"/>
<dbReference type="InterPro" id="IPR026024">
    <property type="entry name" value="Chemotaxis_MeTrfase_CheR"/>
</dbReference>
<keyword evidence="5" id="KW-0949">S-adenosyl-L-methionine</keyword>
<keyword evidence="3 7" id="KW-0489">Methyltransferase</keyword>
<comment type="catalytic activity">
    <reaction evidence="1">
        <text>L-glutamyl-[protein] + S-adenosyl-L-methionine = [protein]-L-glutamate 5-O-methyl ester + S-adenosyl-L-homocysteine</text>
        <dbReference type="Rhea" id="RHEA:24452"/>
        <dbReference type="Rhea" id="RHEA-COMP:10208"/>
        <dbReference type="Rhea" id="RHEA-COMP:10311"/>
        <dbReference type="ChEBI" id="CHEBI:29973"/>
        <dbReference type="ChEBI" id="CHEBI:57856"/>
        <dbReference type="ChEBI" id="CHEBI:59789"/>
        <dbReference type="ChEBI" id="CHEBI:82795"/>
        <dbReference type="EC" id="2.1.1.80"/>
    </reaction>
</comment>
<dbReference type="Pfam" id="PF01739">
    <property type="entry name" value="CheR"/>
    <property type="match status" value="1"/>
</dbReference>
<organism evidence="7 8">
    <name type="scientific">Ruficoccus amylovorans</name>
    <dbReference type="NCBI Taxonomy" id="1804625"/>
    <lineage>
        <taxon>Bacteria</taxon>
        <taxon>Pseudomonadati</taxon>
        <taxon>Verrucomicrobiota</taxon>
        <taxon>Opitutia</taxon>
        <taxon>Puniceicoccales</taxon>
        <taxon>Cerasicoccaceae</taxon>
        <taxon>Ruficoccus</taxon>
    </lineage>
</organism>
<name>A0A842HEI3_9BACT</name>
<dbReference type="EMBL" id="JACHVB010000035">
    <property type="protein sequence ID" value="MBC2594995.1"/>
    <property type="molecule type" value="Genomic_DNA"/>
</dbReference>
<dbReference type="InterPro" id="IPR036804">
    <property type="entry name" value="CheR_N_sf"/>
</dbReference>
<dbReference type="InterPro" id="IPR029063">
    <property type="entry name" value="SAM-dependent_MTases_sf"/>
</dbReference>
<dbReference type="InterPro" id="IPR000780">
    <property type="entry name" value="CheR_MeTrfase"/>
</dbReference>
<dbReference type="CDD" id="cd02440">
    <property type="entry name" value="AdoMet_MTases"/>
    <property type="match status" value="1"/>
</dbReference>
<dbReference type="Pfam" id="PF03705">
    <property type="entry name" value="CheR_N"/>
    <property type="match status" value="1"/>
</dbReference>
<dbReference type="PIRSF" id="PIRSF000410">
    <property type="entry name" value="CheR"/>
    <property type="match status" value="1"/>
</dbReference>
<reference evidence="7 8" key="1">
    <citation type="submission" date="2020-07" db="EMBL/GenBank/DDBJ databases">
        <authorList>
            <person name="Feng X."/>
        </authorList>
    </citation>
    <scope>NUCLEOTIDE SEQUENCE [LARGE SCALE GENOMIC DNA]</scope>
    <source>
        <strain evidence="7 8">JCM31066</strain>
    </source>
</reference>
<dbReference type="PRINTS" id="PR00996">
    <property type="entry name" value="CHERMTFRASE"/>
</dbReference>
<accession>A0A842HEI3</accession>
<dbReference type="SUPFAM" id="SSF47757">
    <property type="entry name" value="Chemotaxis receptor methyltransferase CheR, N-terminal domain"/>
    <property type="match status" value="1"/>
</dbReference>
<dbReference type="AlphaFoldDB" id="A0A842HEI3"/>
<dbReference type="GO" id="GO:0032259">
    <property type="term" value="P:methylation"/>
    <property type="evidence" value="ECO:0007669"/>
    <property type="project" value="UniProtKB-KW"/>
</dbReference>
<protein>
    <recommendedName>
        <fullName evidence="2">protein-glutamate O-methyltransferase</fullName>
        <ecNumber evidence="2">2.1.1.80</ecNumber>
    </recommendedName>
</protein>
<keyword evidence="8" id="KW-1185">Reference proteome</keyword>
<evidence type="ECO:0000256" key="5">
    <source>
        <dbReference type="ARBA" id="ARBA00022691"/>
    </source>
</evidence>
<evidence type="ECO:0000256" key="2">
    <source>
        <dbReference type="ARBA" id="ARBA00012534"/>
    </source>
</evidence>
<gene>
    <name evidence="7" type="ORF">H5P28_12075</name>
</gene>
<dbReference type="SMART" id="SM00138">
    <property type="entry name" value="MeTrc"/>
    <property type="match status" value="1"/>
</dbReference>
<dbReference type="SUPFAM" id="SSF53335">
    <property type="entry name" value="S-adenosyl-L-methionine-dependent methyltransferases"/>
    <property type="match status" value="1"/>
</dbReference>
<dbReference type="Gene3D" id="1.10.155.10">
    <property type="entry name" value="Chemotaxis receptor methyltransferase CheR, N-terminal domain"/>
    <property type="match status" value="1"/>
</dbReference>
<feature type="domain" description="CheR-type methyltransferase" evidence="6">
    <location>
        <begin position="1"/>
        <end position="267"/>
    </location>
</feature>
<evidence type="ECO:0000259" key="6">
    <source>
        <dbReference type="PROSITE" id="PS50123"/>
    </source>
</evidence>